<dbReference type="PANTHER" id="PTHR40129">
    <property type="entry name" value="KETOPANTOATE REDUCTASE N-TERMINAL DOMAIN-CONTAINING PROTEIN"/>
    <property type="match status" value="1"/>
</dbReference>
<sequence>MMRTIPSHVDLLVLGAGWTSEFLTPLLTSQAITFALTTTNGRNGSIPFKFDPDSHAPQQYARLPSAKTVLITFPLRGAGQAQHLTTLYRACHGEQNQWIQLGSSGIFTGAHWNDSSGAYDASNERAIAEDELRACVDGAVLNLAGLYGGARQPRNWVTRVAKTKDQVRAKRALHLVHGDDVARAVVALHQAFTPGCRWLVTDLRVYDWWDLIHAWAPEVEVLARETLPSEEAEGLDYRRWVVELMEEEGVRALPRGAEDLGRVLDSRDFWKAVGSWPSKGRVV</sequence>
<dbReference type="Proteomes" id="UP000799438">
    <property type="component" value="Unassembled WGS sequence"/>
</dbReference>
<dbReference type="EMBL" id="ML995480">
    <property type="protein sequence ID" value="KAF2144194.1"/>
    <property type="molecule type" value="Genomic_DNA"/>
</dbReference>
<keyword evidence="2" id="KW-1185">Reference proteome</keyword>
<proteinExistence type="predicted"/>
<dbReference type="Gene3D" id="3.40.50.720">
    <property type="entry name" value="NAD(P)-binding Rossmann-like Domain"/>
    <property type="match status" value="1"/>
</dbReference>
<evidence type="ECO:0000313" key="2">
    <source>
        <dbReference type="Proteomes" id="UP000799438"/>
    </source>
</evidence>
<accession>A0A6A6BLN4</accession>
<dbReference type="OrthoDB" id="674948at2759"/>
<reference evidence="1" key="1">
    <citation type="journal article" date="2020" name="Stud. Mycol.">
        <title>101 Dothideomycetes genomes: a test case for predicting lifestyles and emergence of pathogens.</title>
        <authorList>
            <person name="Haridas S."/>
            <person name="Albert R."/>
            <person name="Binder M."/>
            <person name="Bloem J."/>
            <person name="Labutti K."/>
            <person name="Salamov A."/>
            <person name="Andreopoulos B."/>
            <person name="Baker S."/>
            <person name="Barry K."/>
            <person name="Bills G."/>
            <person name="Bluhm B."/>
            <person name="Cannon C."/>
            <person name="Castanera R."/>
            <person name="Culley D."/>
            <person name="Daum C."/>
            <person name="Ezra D."/>
            <person name="Gonzalez J."/>
            <person name="Henrissat B."/>
            <person name="Kuo A."/>
            <person name="Liang C."/>
            <person name="Lipzen A."/>
            <person name="Lutzoni F."/>
            <person name="Magnuson J."/>
            <person name="Mondo S."/>
            <person name="Nolan M."/>
            <person name="Ohm R."/>
            <person name="Pangilinan J."/>
            <person name="Park H.-J."/>
            <person name="Ramirez L."/>
            <person name="Alfaro M."/>
            <person name="Sun H."/>
            <person name="Tritt A."/>
            <person name="Yoshinaga Y."/>
            <person name="Zwiers L.-H."/>
            <person name="Turgeon B."/>
            <person name="Goodwin S."/>
            <person name="Spatafora J."/>
            <person name="Crous P."/>
            <person name="Grigoriev I."/>
        </authorList>
    </citation>
    <scope>NUCLEOTIDE SEQUENCE</scope>
    <source>
        <strain evidence="1">CBS 121167</strain>
    </source>
</reference>
<gene>
    <name evidence="1" type="ORF">K452DRAFT_223665</name>
</gene>
<dbReference type="PANTHER" id="PTHR40129:SF2">
    <property type="entry name" value="KETOPANTOATE REDUCTASE N-TERMINAL DOMAIN-CONTAINING PROTEIN"/>
    <property type="match status" value="1"/>
</dbReference>
<dbReference type="AlphaFoldDB" id="A0A6A6BLN4"/>
<dbReference type="RefSeq" id="XP_033399906.1">
    <property type="nucleotide sequence ID" value="XM_033536635.1"/>
</dbReference>
<organism evidence="1 2">
    <name type="scientific">Aplosporella prunicola CBS 121167</name>
    <dbReference type="NCBI Taxonomy" id="1176127"/>
    <lineage>
        <taxon>Eukaryota</taxon>
        <taxon>Fungi</taxon>
        <taxon>Dikarya</taxon>
        <taxon>Ascomycota</taxon>
        <taxon>Pezizomycotina</taxon>
        <taxon>Dothideomycetes</taxon>
        <taxon>Dothideomycetes incertae sedis</taxon>
        <taxon>Botryosphaeriales</taxon>
        <taxon>Aplosporellaceae</taxon>
        <taxon>Aplosporella</taxon>
    </lineage>
</organism>
<evidence type="ECO:0000313" key="1">
    <source>
        <dbReference type="EMBL" id="KAF2144194.1"/>
    </source>
</evidence>
<dbReference type="GeneID" id="54294131"/>
<protein>
    <recommendedName>
        <fullName evidence="3">NAD(P)-binding domain-containing protein</fullName>
    </recommendedName>
</protein>
<evidence type="ECO:0008006" key="3">
    <source>
        <dbReference type="Google" id="ProtNLM"/>
    </source>
</evidence>
<name>A0A6A6BLN4_9PEZI</name>